<keyword evidence="4" id="KW-1003">Cell membrane</keyword>
<keyword evidence="6 8" id="KW-1133">Transmembrane helix</keyword>
<feature type="transmembrane region" description="Helical" evidence="8">
    <location>
        <begin position="345"/>
        <end position="367"/>
    </location>
</feature>
<gene>
    <name evidence="10" type="ORF">METESE_09580</name>
</gene>
<dbReference type="PRINTS" id="PR01036">
    <property type="entry name" value="TCRTETB"/>
</dbReference>
<dbReference type="Gene3D" id="1.20.1720.10">
    <property type="entry name" value="Multidrug resistance protein D"/>
    <property type="match status" value="1"/>
</dbReference>
<dbReference type="PANTHER" id="PTHR23502">
    <property type="entry name" value="MAJOR FACILITATOR SUPERFAMILY"/>
    <property type="match status" value="1"/>
</dbReference>
<dbReference type="AlphaFoldDB" id="A0AA48GUR6"/>
<dbReference type="CDD" id="cd17320">
    <property type="entry name" value="MFS_MdfA_MDR_like"/>
    <property type="match status" value="1"/>
</dbReference>
<dbReference type="GO" id="GO:0042910">
    <property type="term" value="F:xenobiotic transmembrane transporter activity"/>
    <property type="evidence" value="ECO:0007669"/>
    <property type="project" value="InterPro"/>
</dbReference>
<dbReference type="EMBL" id="AP027081">
    <property type="protein sequence ID" value="BDU76000.1"/>
    <property type="molecule type" value="Genomic_DNA"/>
</dbReference>
<dbReference type="InterPro" id="IPR036259">
    <property type="entry name" value="MFS_trans_sf"/>
</dbReference>
<evidence type="ECO:0000256" key="2">
    <source>
        <dbReference type="ARBA" id="ARBA00006236"/>
    </source>
</evidence>
<feature type="transmembrane region" description="Helical" evidence="8">
    <location>
        <begin position="103"/>
        <end position="124"/>
    </location>
</feature>
<comment type="subcellular location">
    <subcellularLocation>
        <location evidence="1">Cell membrane</location>
        <topology evidence="1">Multi-pass membrane protein</topology>
    </subcellularLocation>
</comment>
<name>A0AA48GUR6_9BACT</name>
<feature type="transmembrane region" description="Helical" evidence="8">
    <location>
        <begin position="319"/>
        <end position="338"/>
    </location>
</feature>
<feature type="transmembrane region" description="Helical" evidence="8">
    <location>
        <begin position="240"/>
        <end position="265"/>
    </location>
</feature>
<dbReference type="GO" id="GO:1990961">
    <property type="term" value="P:xenobiotic detoxification by transmembrane export across the plasma membrane"/>
    <property type="evidence" value="ECO:0007669"/>
    <property type="project" value="InterPro"/>
</dbReference>
<dbReference type="InterPro" id="IPR004812">
    <property type="entry name" value="Efflux_drug-R_Bcr/CmlA"/>
</dbReference>
<feature type="domain" description="Major facilitator superfamily (MFS) profile" evidence="9">
    <location>
        <begin position="12"/>
        <end position="406"/>
    </location>
</feature>
<comment type="similarity">
    <text evidence="2">Belongs to the major facilitator superfamily. Bcr/CmlA family.</text>
</comment>
<evidence type="ECO:0000256" key="3">
    <source>
        <dbReference type="ARBA" id="ARBA00022448"/>
    </source>
</evidence>
<evidence type="ECO:0000256" key="7">
    <source>
        <dbReference type="ARBA" id="ARBA00023136"/>
    </source>
</evidence>
<keyword evidence="5 8" id="KW-0812">Transmembrane</keyword>
<feature type="transmembrane region" description="Helical" evidence="8">
    <location>
        <begin position="167"/>
        <end position="186"/>
    </location>
</feature>
<dbReference type="PROSITE" id="PS50850">
    <property type="entry name" value="MFS"/>
    <property type="match status" value="1"/>
</dbReference>
<proteinExistence type="inferred from homology"/>
<keyword evidence="3" id="KW-0813">Transport</keyword>
<accession>A0AA48GUR6</accession>
<dbReference type="NCBIfam" id="TIGR00710">
    <property type="entry name" value="efflux_Bcr_CflA"/>
    <property type="match status" value="1"/>
</dbReference>
<dbReference type="Proteomes" id="UP001228113">
    <property type="component" value="Chromosome"/>
</dbReference>
<dbReference type="Pfam" id="PF07690">
    <property type="entry name" value="MFS_1"/>
    <property type="match status" value="1"/>
</dbReference>
<evidence type="ECO:0000259" key="9">
    <source>
        <dbReference type="PROSITE" id="PS50850"/>
    </source>
</evidence>
<dbReference type="InterPro" id="IPR020846">
    <property type="entry name" value="MFS_dom"/>
</dbReference>
<feature type="transmembrane region" description="Helical" evidence="8">
    <location>
        <begin position="78"/>
        <end position="97"/>
    </location>
</feature>
<dbReference type="InterPro" id="IPR011701">
    <property type="entry name" value="MFS"/>
</dbReference>
<dbReference type="SUPFAM" id="SSF103473">
    <property type="entry name" value="MFS general substrate transporter"/>
    <property type="match status" value="1"/>
</dbReference>
<evidence type="ECO:0000256" key="8">
    <source>
        <dbReference type="SAM" id="Phobius"/>
    </source>
</evidence>
<dbReference type="GO" id="GO:0005886">
    <property type="term" value="C:plasma membrane"/>
    <property type="evidence" value="ECO:0007669"/>
    <property type="project" value="UniProtKB-SubCell"/>
</dbReference>
<feature type="transmembrane region" description="Helical" evidence="8">
    <location>
        <begin position="136"/>
        <end position="155"/>
    </location>
</feature>
<feature type="transmembrane region" description="Helical" evidence="8">
    <location>
        <begin position="52"/>
        <end position="69"/>
    </location>
</feature>
<evidence type="ECO:0000256" key="1">
    <source>
        <dbReference type="ARBA" id="ARBA00004651"/>
    </source>
</evidence>
<protein>
    <submittedName>
        <fullName evidence="10">Bcr/CflA family drug resistance efflux transporter</fullName>
    </submittedName>
</protein>
<evidence type="ECO:0000313" key="10">
    <source>
        <dbReference type="EMBL" id="BDU76000.1"/>
    </source>
</evidence>
<feature type="transmembrane region" description="Helical" evidence="8">
    <location>
        <begin position="286"/>
        <end position="307"/>
    </location>
</feature>
<dbReference type="PANTHER" id="PTHR23502:SF137">
    <property type="entry name" value="MAJOR FACILITATOR SUPERFAMILY (MFS) TRANSPORTER-RELATED"/>
    <property type="match status" value="1"/>
</dbReference>
<evidence type="ECO:0000313" key="11">
    <source>
        <dbReference type="Proteomes" id="UP001228113"/>
    </source>
</evidence>
<evidence type="ECO:0000256" key="5">
    <source>
        <dbReference type="ARBA" id="ARBA00022692"/>
    </source>
</evidence>
<dbReference type="KEGG" id="msea:METESE_09580"/>
<reference evidence="10" key="1">
    <citation type="journal article" date="2023" name="Int. J. Syst. Evol. Microbiol.">
        <title>Mesoterricola silvestris gen. nov., sp. nov., Mesoterricola sediminis sp. nov., Geothrix oryzae sp. nov., Geothrix edaphica sp. nov., Geothrix rubra sp. nov., and Geothrix limicola sp. nov., six novel members of Acidobacteriota isolated from soils.</title>
        <authorList>
            <person name="Itoh H."/>
            <person name="Sugisawa Y."/>
            <person name="Mise K."/>
            <person name="Xu Z."/>
            <person name="Kuniyasu M."/>
            <person name="Ushijima N."/>
            <person name="Kawano K."/>
            <person name="Kobayashi E."/>
            <person name="Shiratori Y."/>
            <person name="Masuda Y."/>
            <person name="Senoo K."/>
        </authorList>
    </citation>
    <scope>NUCLEOTIDE SEQUENCE</scope>
    <source>
        <strain evidence="10">W786</strain>
    </source>
</reference>
<feature type="transmembrane region" description="Helical" evidence="8">
    <location>
        <begin position="214"/>
        <end position="234"/>
    </location>
</feature>
<organism evidence="10 11">
    <name type="scientific">Mesoterricola sediminis</name>
    <dbReference type="NCBI Taxonomy" id="2927980"/>
    <lineage>
        <taxon>Bacteria</taxon>
        <taxon>Pseudomonadati</taxon>
        <taxon>Acidobacteriota</taxon>
        <taxon>Holophagae</taxon>
        <taxon>Holophagales</taxon>
        <taxon>Holophagaceae</taxon>
        <taxon>Mesoterricola</taxon>
    </lineage>
</organism>
<keyword evidence="7 8" id="KW-0472">Membrane</keyword>
<feature type="transmembrane region" description="Helical" evidence="8">
    <location>
        <begin position="379"/>
        <end position="401"/>
    </location>
</feature>
<sequence>MDELTAKRLTVSLFVLTLIVALPQLSETIYAPSLPQLAIDFATSESLSEYTLTIYLIGFALGVLVWGTISDRYGRKPCLVAGFSVYILACIGCYLTRSIHMLLFTRLIQAFGASVGSVLGQAVARDAIRPEDRGRVFSTISMAMAFAPGIGPVIGGLTTQFFHWNRVFLVLVMLGLFTTLAIVFRLPETHPAIDRNVNGIAIYRKCLSAMVRNPVTLGYAFMVGAVNGIIFGYYAEAPFFFINGLSLPAASFGLMAFFICLPLALGGWISRRLHEKKLAGRRIIQWGIGLMLFGSLAFLLGTRFAWISPVASRLAVAQSLLWVTVVMTGITMVIPNCLSQALEPYGRFAGTAASLFGFGYYLVIAAFTGMMGHMHDGTLLQLPLFIFLVSALMLLVFRLTLSRRGQHA</sequence>
<keyword evidence="11" id="KW-1185">Reference proteome</keyword>
<evidence type="ECO:0000256" key="6">
    <source>
        <dbReference type="ARBA" id="ARBA00022989"/>
    </source>
</evidence>
<evidence type="ECO:0000256" key="4">
    <source>
        <dbReference type="ARBA" id="ARBA00022475"/>
    </source>
</evidence>